<evidence type="ECO:0008006" key="3">
    <source>
        <dbReference type="Google" id="ProtNLM"/>
    </source>
</evidence>
<proteinExistence type="predicted"/>
<dbReference type="EMBL" id="JWZT01001106">
    <property type="protein sequence ID" value="KII72762.1"/>
    <property type="molecule type" value="Genomic_DNA"/>
</dbReference>
<accession>A0A0C2NFH2</accession>
<organism evidence="1 2">
    <name type="scientific">Thelohanellus kitauei</name>
    <name type="common">Myxosporean</name>
    <dbReference type="NCBI Taxonomy" id="669202"/>
    <lineage>
        <taxon>Eukaryota</taxon>
        <taxon>Metazoa</taxon>
        <taxon>Cnidaria</taxon>
        <taxon>Myxozoa</taxon>
        <taxon>Myxosporea</taxon>
        <taxon>Bivalvulida</taxon>
        <taxon>Platysporina</taxon>
        <taxon>Myxobolidae</taxon>
        <taxon>Thelohanellus</taxon>
    </lineage>
</organism>
<evidence type="ECO:0000313" key="1">
    <source>
        <dbReference type="EMBL" id="KII72762.1"/>
    </source>
</evidence>
<evidence type="ECO:0000313" key="2">
    <source>
        <dbReference type="Proteomes" id="UP000031668"/>
    </source>
</evidence>
<dbReference type="InterPro" id="IPR036397">
    <property type="entry name" value="RNaseH_sf"/>
</dbReference>
<keyword evidence="2" id="KW-1185">Reference proteome</keyword>
<dbReference type="AlphaFoldDB" id="A0A0C2NFH2"/>
<sequence>MTDFEHISGKQNGVEDALSRPIDNNIDAWPSLHRNHGKSNGFVKRIHCTLKAAIWARLANDNWTDRLPRVLQGLPNTQKEDLKVSPAELVFGGKVLLPCGFSSTTPNDVYITTFVNKFQNITNATLYTEYSNHFTKRKQLRATSSKANLLSFAPTTAESLIRYGPIFQLIALMRVEGVLINQDNPNVVDDG</sequence>
<dbReference type="PANTHER" id="PTHR38681:SF1">
    <property type="entry name" value="RETROVIRUS-RELATED POL POLYPROTEIN FROM TRANSPOSON 412-LIKE PROTEIN"/>
    <property type="match status" value="1"/>
</dbReference>
<gene>
    <name evidence="1" type="ORF">RF11_10540</name>
</gene>
<dbReference type="OrthoDB" id="8067857at2759"/>
<name>A0A0C2NFH2_THEKT</name>
<protein>
    <recommendedName>
        <fullName evidence="3">Integrase catalytic domain-containing protein</fullName>
    </recommendedName>
</protein>
<dbReference type="Gene3D" id="3.30.420.10">
    <property type="entry name" value="Ribonuclease H-like superfamily/Ribonuclease H"/>
    <property type="match status" value="1"/>
</dbReference>
<dbReference type="Proteomes" id="UP000031668">
    <property type="component" value="Unassembled WGS sequence"/>
</dbReference>
<reference evidence="1 2" key="1">
    <citation type="journal article" date="2014" name="Genome Biol. Evol.">
        <title>The genome of the myxosporean Thelohanellus kitauei shows adaptations to nutrient acquisition within its fish host.</title>
        <authorList>
            <person name="Yang Y."/>
            <person name="Xiong J."/>
            <person name="Zhou Z."/>
            <person name="Huo F."/>
            <person name="Miao W."/>
            <person name="Ran C."/>
            <person name="Liu Y."/>
            <person name="Zhang J."/>
            <person name="Feng J."/>
            <person name="Wang M."/>
            <person name="Wang M."/>
            <person name="Wang L."/>
            <person name="Yao B."/>
        </authorList>
    </citation>
    <scope>NUCLEOTIDE SEQUENCE [LARGE SCALE GENOMIC DNA]</scope>
    <source>
        <strain evidence="1">Wuqing</strain>
    </source>
</reference>
<comment type="caution">
    <text evidence="1">The sequence shown here is derived from an EMBL/GenBank/DDBJ whole genome shotgun (WGS) entry which is preliminary data.</text>
</comment>
<dbReference type="PANTHER" id="PTHR38681">
    <property type="entry name" value="RETROVIRUS-RELATED POL POLYPROTEIN FROM TRANSPOSON 412-LIKE PROTEIN-RELATED"/>
    <property type="match status" value="1"/>
</dbReference>
<dbReference type="GO" id="GO:0003676">
    <property type="term" value="F:nucleic acid binding"/>
    <property type="evidence" value="ECO:0007669"/>
    <property type="project" value="InterPro"/>
</dbReference>